<sequence>MHRDMRLYRGCRDTSSSQERQQDSLPRRSIVKANQNDLSSRPSVLVLLGAASNSRLEINEEDDSMESEQ</sequence>
<evidence type="ECO:0000256" key="1">
    <source>
        <dbReference type="SAM" id="MobiDB-lite"/>
    </source>
</evidence>
<name>W9RWD9_9ROSA</name>
<keyword evidence="3" id="KW-1185">Reference proteome</keyword>
<reference evidence="3" key="1">
    <citation type="submission" date="2013-01" db="EMBL/GenBank/DDBJ databases">
        <title>Draft Genome Sequence of a Mulberry Tree, Morus notabilis C.K. Schneid.</title>
        <authorList>
            <person name="He N."/>
            <person name="Zhao S."/>
        </authorList>
    </citation>
    <scope>NUCLEOTIDE SEQUENCE</scope>
</reference>
<evidence type="ECO:0000313" key="3">
    <source>
        <dbReference type="Proteomes" id="UP000030645"/>
    </source>
</evidence>
<accession>W9RWD9</accession>
<dbReference type="Proteomes" id="UP000030645">
    <property type="component" value="Unassembled WGS sequence"/>
</dbReference>
<protein>
    <submittedName>
        <fullName evidence="2">Uncharacterized protein</fullName>
    </submittedName>
</protein>
<feature type="region of interest" description="Disordered" evidence="1">
    <location>
        <begin position="1"/>
        <end position="38"/>
    </location>
</feature>
<feature type="compositionally biased region" description="Basic and acidic residues" evidence="1">
    <location>
        <begin position="1"/>
        <end position="12"/>
    </location>
</feature>
<proteinExistence type="predicted"/>
<dbReference type="AlphaFoldDB" id="W9RWD9"/>
<dbReference type="EMBL" id="KE345760">
    <property type="protein sequence ID" value="EXC14232.1"/>
    <property type="molecule type" value="Genomic_DNA"/>
</dbReference>
<evidence type="ECO:0000313" key="2">
    <source>
        <dbReference type="EMBL" id="EXC14232.1"/>
    </source>
</evidence>
<organism evidence="2 3">
    <name type="scientific">Morus notabilis</name>
    <dbReference type="NCBI Taxonomy" id="981085"/>
    <lineage>
        <taxon>Eukaryota</taxon>
        <taxon>Viridiplantae</taxon>
        <taxon>Streptophyta</taxon>
        <taxon>Embryophyta</taxon>
        <taxon>Tracheophyta</taxon>
        <taxon>Spermatophyta</taxon>
        <taxon>Magnoliopsida</taxon>
        <taxon>eudicotyledons</taxon>
        <taxon>Gunneridae</taxon>
        <taxon>Pentapetalae</taxon>
        <taxon>rosids</taxon>
        <taxon>fabids</taxon>
        <taxon>Rosales</taxon>
        <taxon>Moraceae</taxon>
        <taxon>Moreae</taxon>
        <taxon>Morus</taxon>
    </lineage>
</organism>
<gene>
    <name evidence="2" type="ORF">L484_021729</name>
</gene>